<evidence type="ECO:0000256" key="6">
    <source>
        <dbReference type="ARBA" id="ARBA00023277"/>
    </source>
</evidence>
<dbReference type="GO" id="GO:0006046">
    <property type="term" value="P:N-acetylglucosamine catabolic process"/>
    <property type="evidence" value="ECO:0007669"/>
    <property type="project" value="TreeGrafter"/>
</dbReference>
<evidence type="ECO:0000313" key="13">
    <source>
        <dbReference type="Proteomes" id="UP001461498"/>
    </source>
</evidence>
<proteinExistence type="inferred from homology"/>
<dbReference type="PANTHER" id="PTHR11113">
    <property type="entry name" value="N-ACETYLGLUCOSAMINE-6-PHOSPHATE DEACETYLASE"/>
    <property type="match status" value="1"/>
</dbReference>
<dbReference type="EMBL" id="JAPXFL010000009">
    <property type="protein sequence ID" value="KAK9502017.1"/>
    <property type="molecule type" value="Genomic_DNA"/>
</dbReference>
<evidence type="ECO:0000259" key="11">
    <source>
        <dbReference type="Pfam" id="PF01979"/>
    </source>
</evidence>
<evidence type="ECO:0000256" key="7">
    <source>
        <dbReference type="ARBA" id="ARBA00047647"/>
    </source>
</evidence>
<evidence type="ECO:0000256" key="9">
    <source>
        <dbReference type="PIRSR" id="PIRSR038994-1"/>
    </source>
</evidence>
<dbReference type="GO" id="GO:0046872">
    <property type="term" value="F:metal ion binding"/>
    <property type="evidence" value="ECO:0007669"/>
    <property type="project" value="UniProtKB-KW"/>
</dbReference>
<dbReference type="InterPro" id="IPR032466">
    <property type="entry name" value="Metal_Hydrolase"/>
</dbReference>
<evidence type="ECO:0000256" key="4">
    <source>
        <dbReference type="ARBA" id="ARBA00022723"/>
    </source>
</evidence>
<dbReference type="InterPro" id="IPR003764">
    <property type="entry name" value="GlcNAc_6-P_deAcase"/>
</dbReference>
<dbReference type="GO" id="GO:0008448">
    <property type="term" value="F:N-acetylglucosamine-6-phosphate deacetylase activity"/>
    <property type="evidence" value="ECO:0007669"/>
    <property type="project" value="UniProtKB-UniRule"/>
</dbReference>
<dbReference type="EC" id="3.5.1.25" evidence="2 8"/>
<evidence type="ECO:0000256" key="10">
    <source>
        <dbReference type="PIRSR" id="PIRSR038994-3"/>
    </source>
</evidence>
<evidence type="ECO:0000256" key="2">
    <source>
        <dbReference type="ARBA" id="ARBA00011899"/>
    </source>
</evidence>
<feature type="domain" description="Amidohydrolase-related" evidence="11">
    <location>
        <begin position="61"/>
        <end position="367"/>
    </location>
</feature>
<reference evidence="12 13" key="1">
    <citation type="submission" date="2022-12" db="EMBL/GenBank/DDBJ databases">
        <title>Chromosome-level genome assembly of true bugs.</title>
        <authorList>
            <person name="Ma L."/>
            <person name="Li H."/>
        </authorList>
    </citation>
    <scope>NUCLEOTIDE SEQUENCE [LARGE SCALE GENOMIC DNA]</scope>
    <source>
        <strain evidence="12">Lab_2022b</strain>
    </source>
</reference>
<dbReference type="Gene3D" id="3.20.20.140">
    <property type="entry name" value="Metal-dependent hydrolases"/>
    <property type="match status" value="2"/>
</dbReference>
<evidence type="ECO:0000313" key="12">
    <source>
        <dbReference type="EMBL" id="KAK9502017.1"/>
    </source>
</evidence>
<dbReference type="InterPro" id="IPR011059">
    <property type="entry name" value="Metal-dep_hydrolase_composite"/>
</dbReference>
<dbReference type="Proteomes" id="UP001461498">
    <property type="component" value="Unassembled WGS sequence"/>
</dbReference>
<evidence type="ECO:0000256" key="3">
    <source>
        <dbReference type="ARBA" id="ARBA00018029"/>
    </source>
</evidence>
<keyword evidence="4 10" id="KW-0479">Metal-binding</keyword>
<dbReference type="Pfam" id="PF01979">
    <property type="entry name" value="Amidohydro_1"/>
    <property type="match status" value="1"/>
</dbReference>
<evidence type="ECO:0000256" key="1">
    <source>
        <dbReference type="ARBA" id="ARBA00010716"/>
    </source>
</evidence>
<comment type="caution">
    <text evidence="12">The sequence shown here is derived from an EMBL/GenBank/DDBJ whole genome shotgun (WGS) entry which is preliminary data.</text>
</comment>
<dbReference type="AlphaFoldDB" id="A0AAW1CZH4"/>
<keyword evidence="13" id="KW-1185">Reference proteome</keyword>
<sequence>MWEVDSSKKIFRFTECSILRDHKIYKDDIWFCDGKIIDPQEICSNNNNPVFYEAISLKDMIVSPGFIDLQTNGGFGIDFTHDLITNPELLDTYSEGVLAHGVTSFCPTLVTAKPDVYHSLLSIMKKRVGGSHGAEVLGLHLEGPFINRLKKGGHAEEDILDLHYGIDTLIDVYGDDFSNVMIITLAPELDADFSVINWLTREKGIVVSFHHRDPGLIGLLGTKFTNPLYFTVITDGVHIHPAALKVAYNAHPDGVIIITDAISVMGLPDGIHNVGGKQIEIKGKSAFIADTNTLCGSVNTMNESVKYFIHAVGCTVAQALEAATLHPAQVLGITNKKGTLDFGSDADFVILDHHLNVISTWIAGKLVYQNPEHKQEPSQPILTSISDSSPV</sequence>
<name>A0AAW1CZH4_9HEMI</name>
<protein>
    <recommendedName>
        <fullName evidence="3 8">N-acetylglucosamine-6-phosphate deacetylase</fullName>
        <ecNumber evidence="2 8">3.5.1.25</ecNumber>
    </recommendedName>
</protein>
<feature type="active site" description="Proton donor/acceptor" evidence="9">
    <location>
        <position position="260"/>
    </location>
</feature>
<evidence type="ECO:0000256" key="5">
    <source>
        <dbReference type="ARBA" id="ARBA00022801"/>
    </source>
</evidence>
<dbReference type="SUPFAM" id="SSF51338">
    <property type="entry name" value="Composite domain of metallo-dependent hydrolases"/>
    <property type="match status" value="1"/>
</dbReference>
<accession>A0AAW1CZH4</accession>
<comment type="catalytic activity">
    <reaction evidence="7 8">
        <text>N-acetyl-D-glucosamine 6-phosphate + H2O = D-glucosamine 6-phosphate + acetate</text>
        <dbReference type="Rhea" id="RHEA:22936"/>
        <dbReference type="ChEBI" id="CHEBI:15377"/>
        <dbReference type="ChEBI" id="CHEBI:30089"/>
        <dbReference type="ChEBI" id="CHEBI:57513"/>
        <dbReference type="ChEBI" id="CHEBI:58725"/>
        <dbReference type="EC" id="3.5.1.25"/>
    </reaction>
</comment>
<dbReference type="InterPro" id="IPR006680">
    <property type="entry name" value="Amidohydro-rel"/>
</dbReference>
<evidence type="ECO:0000256" key="8">
    <source>
        <dbReference type="PIRNR" id="PIRNR038994"/>
    </source>
</evidence>
<comment type="cofactor">
    <cofactor evidence="10">
        <name>a divalent metal cation</name>
        <dbReference type="ChEBI" id="CHEBI:60240"/>
    </cofactor>
    <text evidence="10">Binds 1 divalent metal cation per subunit.</text>
</comment>
<keyword evidence="6 8" id="KW-0119">Carbohydrate metabolism</keyword>
<keyword evidence="5 8" id="KW-0378">Hydrolase</keyword>
<dbReference type="PIRSF" id="PIRSF038994">
    <property type="entry name" value="NagA"/>
    <property type="match status" value="1"/>
</dbReference>
<feature type="binding site" evidence="10">
    <location>
        <position position="142"/>
    </location>
    <ligand>
        <name>Zn(2+)</name>
        <dbReference type="ChEBI" id="CHEBI:29105"/>
    </ligand>
</feature>
<comment type="similarity">
    <text evidence="1 8">Belongs to the metallo-dependent hydrolases superfamily. NagA family.</text>
</comment>
<dbReference type="PANTHER" id="PTHR11113:SF14">
    <property type="entry name" value="N-ACETYLGLUCOSAMINE-6-PHOSPHATE DEACETYLASE"/>
    <property type="match status" value="1"/>
</dbReference>
<dbReference type="SUPFAM" id="SSF51556">
    <property type="entry name" value="Metallo-dependent hydrolases"/>
    <property type="match status" value="1"/>
</dbReference>
<organism evidence="12 13">
    <name type="scientific">Rhynocoris fuscipes</name>
    <dbReference type="NCBI Taxonomy" id="488301"/>
    <lineage>
        <taxon>Eukaryota</taxon>
        <taxon>Metazoa</taxon>
        <taxon>Ecdysozoa</taxon>
        <taxon>Arthropoda</taxon>
        <taxon>Hexapoda</taxon>
        <taxon>Insecta</taxon>
        <taxon>Pterygota</taxon>
        <taxon>Neoptera</taxon>
        <taxon>Paraneoptera</taxon>
        <taxon>Hemiptera</taxon>
        <taxon>Heteroptera</taxon>
        <taxon>Panheteroptera</taxon>
        <taxon>Cimicomorpha</taxon>
        <taxon>Reduviidae</taxon>
        <taxon>Harpactorinae</taxon>
        <taxon>Harpactorini</taxon>
        <taxon>Rhynocoris</taxon>
    </lineage>
</organism>
<gene>
    <name evidence="12" type="ORF">O3M35_012628</name>
</gene>